<evidence type="ECO:0000313" key="5">
    <source>
        <dbReference type="Proteomes" id="UP000266152"/>
    </source>
</evidence>
<feature type="domain" description="DUF7580" evidence="3">
    <location>
        <begin position="339"/>
        <end position="541"/>
    </location>
</feature>
<evidence type="ECO:0000313" key="4">
    <source>
        <dbReference type="EMBL" id="RGP60256.1"/>
    </source>
</evidence>
<evidence type="ECO:0000256" key="1">
    <source>
        <dbReference type="SAM" id="SignalP"/>
    </source>
</evidence>
<accession>A0A395RJI5</accession>
<dbReference type="InterPro" id="IPR011009">
    <property type="entry name" value="Kinase-like_dom_sf"/>
</dbReference>
<gene>
    <name evidence="4" type="ORF">FSPOR_10754</name>
</gene>
<dbReference type="Proteomes" id="UP000266152">
    <property type="component" value="Unassembled WGS sequence"/>
</dbReference>
<dbReference type="InterPro" id="IPR038305">
    <property type="entry name" value="HeLo_sf"/>
</dbReference>
<dbReference type="STRING" id="5514.A0A395RJI5"/>
<name>A0A395RJI5_FUSSP</name>
<keyword evidence="5" id="KW-1185">Reference proteome</keyword>
<dbReference type="SUPFAM" id="SSF56112">
    <property type="entry name" value="Protein kinase-like (PK-like)"/>
    <property type="match status" value="1"/>
</dbReference>
<dbReference type="PANTHER" id="PTHR37542">
    <property type="entry name" value="HELO DOMAIN-CONTAINING PROTEIN-RELATED"/>
    <property type="match status" value="1"/>
</dbReference>
<dbReference type="PANTHER" id="PTHR37542:SF3">
    <property type="entry name" value="PRION-INHIBITION AND PROPAGATION HELO DOMAIN-CONTAINING PROTEIN"/>
    <property type="match status" value="1"/>
</dbReference>
<sequence length="546" mass="60733">MDPASATLAAVGLLVAFKGAVDSYVMLTDVFASDPGLNYQALLYNIEQIILQTWGEKMKLSNTKECLINNQPPLIQDAVGRTMAEIVTTLDQAGEWVSKKYSIDPVDPKQSQANTTTQAANDFNATSPWIAKLKAQRLKLKHLQRFSWVAKDKKHFEEINQKLATLNQKLNDLVGACNETRLVTAISDKLDSRLSLTTLSTGSNQESSTLLGLVGRLQSVQEEDVEAASARVKSIPAECIQHLDNENQTRDIQRTLASYQSTTSLPETVLLEWKHIEARNQDQSQLIKRIRALGALLSTGNAQDFHRLDCLGIFDDKDYEKRFNGSRRIALVYKLPRSRGLPHKPPSLLDVLKLAKKDRTRPPLGQRFELAYQLASAISLFHAAKWIHKSFSSDCVVFPGLADSIANPAIVGFQYSRPVNDESLETTSGLVRSELHLYIHPSVEAGWTKTREIYSLGIVLLEIAYWRPVFEEKYRKMMASEVAAALKGEVGGKFGQDLEGTVGEILMNAVRWCLSCPDEYTGSYAEAGLSTLFFQNVVEPLSTLKA</sequence>
<dbReference type="Pfam" id="PF14479">
    <property type="entry name" value="HeLo"/>
    <property type="match status" value="1"/>
</dbReference>
<keyword evidence="4" id="KW-0640">Prion</keyword>
<protein>
    <submittedName>
        <fullName evidence="4">Prion-inhibition and propagation domain-containing protein</fullName>
    </submittedName>
</protein>
<dbReference type="EMBL" id="PXOF01000193">
    <property type="protein sequence ID" value="RGP60256.1"/>
    <property type="molecule type" value="Genomic_DNA"/>
</dbReference>
<dbReference type="AlphaFoldDB" id="A0A395RJI5"/>
<keyword evidence="4" id="KW-0034">Amyloid</keyword>
<dbReference type="InterPro" id="IPR029498">
    <property type="entry name" value="HeLo_dom"/>
</dbReference>
<dbReference type="Gene3D" id="1.10.510.10">
    <property type="entry name" value="Transferase(Phosphotransferase) domain 1"/>
    <property type="match status" value="1"/>
</dbReference>
<dbReference type="Gene3D" id="1.20.120.1020">
    <property type="entry name" value="Prion-inhibition and propagation, HeLo domain"/>
    <property type="match status" value="1"/>
</dbReference>
<reference evidence="4 5" key="1">
    <citation type="journal article" date="2018" name="PLoS Pathog.">
        <title>Evolution of structural diversity of trichothecenes, a family of toxins produced by plant pathogenic and entomopathogenic fungi.</title>
        <authorList>
            <person name="Proctor R.H."/>
            <person name="McCormick S.P."/>
            <person name="Kim H.S."/>
            <person name="Cardoza R.E."/>
            <person name="Stanley A.M."/>
            <person name="Lindo L."/>
            <person name="Kelly A."/>
            <person name="Brown D.W."/>
            <person name="Lee T."/>
            <person name="Vaughan M.M."/>
            <person name="Alexander N.J."/>
            <person name="Busman M."/>
            <person name="Gutierrez S."/>
        </authorList>
    </citation>
    <scope>NUCLEOTIDE SEQUENCE [LARGE SCALE GENOMIC DNA]</scope>
    <source>
        <strain evidence="4 5">NRRL 3299</strain>
    </source>
</reference>
<evidence type="ECO:0000259" key="2">
    <source>
        <dbReference type="Pfam" id="PF14479"/>
    </source>
</evidence>
<organism evidence="4 5">
    <name type="scientific">Fusarium sporotrichioides</name>
    <dbReference type="NCBI Taxonomy" id="5514"/>
    <lineage>
        <taxon>Eukaryota</taxon>
        <taxon>Fungi</taxon>
        <taxon>Dikarya</taxon>
        <taxon>Ascomycota</taxon>
        <taxon>Pezizomycotina</taxon>
        <taxon>Sordariomycetes</taxon>
        <taxon>Hypocreomycetidae</taxon>
        <taxon>Hypocreales</taxon>
        <taxon>Nectriaceae</taxon>
        <taxon>Fusarium</taxon>
    </lineage>
</organism>
<feature type="domain" description="Prion-inhibition and propagation HeLo" evidence="2">
    <location>
        <begin position="7"/>
        <end position="190"/>
    </location>
</feature>
<feature type="chain" id="PRO_5017461456" evidence="1">
    <location>
        <begin position="24"/>
        <end position="546"/>
    </location>
</feature>
<feature type="signal peptide" evidence="1">
    <location>
        <begin position="1"/>
        <end position="23"/>
    </location>
</feature>
<dbReference type="Pfam" id="PF24476">
    <property type="entry name" value="DUF7580"/>
    <property type="match status" value="1"/>
</dbReference>
<keyword evidence="1" id="KW-0732">Signal</keyword>
<evidence type="ECO:0000259" key="3">
    <source>
        <dbReference type="Pfam" id="PF24476"/>
    </source>
</evidence>
<comment type="caution">
    <text evidence="4">The sequence shown here is derived from an EMBL/GenBank/DDBJ whole genome shotgun (WGS) entry which is preliminary data.</text>
</comment>
<dbReference type="InterPro" id="IPR056002">
    <property type="entry name" value="DUF7580"/>
</dbReference>
<proteinExistence type="predicted"/>